<feature type="transmembrane region" description="Helical" evidence="1">
    <location>
        <begin position="106"/>
        <end position="124"/>
    </location>
</feature>
<dbReference type="InterPro" id="IPR012373">
    <property type="entry name" value="Ferrdict_sens_TM"/>
</dbReference>
<protein>
    <submittedName>
        <fullName evidence="4">FecR domain-containing protein</fullName>
    </submittedName>
</protein>
<organism evidence="4 5">
    <name type="scientific">Herminiimonas glaciei</name>
    <dbReference type="NCBI Taxonomy" id="523788"/>
    <lineage>
        <taxon>Bacteria</taxon>
        <taxon>Pseudomonadati</taxon>
        <taxon>Pseudomonadota</taxon>
        <taxon>Betaproteobacteria</taxon>
        <taxon>Burkholderiales</taxon>
        <taxon>Oxalobacteraceae</taxon>
        <taxon>Herminiimonas</taxon>
    </lineage>
</organism>
<accession>A0ABW2I7A8</accession>
<name>A0ABW2I7A8_9BURK</name>
<evidence type="ECO:0000259" key="3">
    <source>
        <dbReference type="Pfam" id="PF16220"/>
    </source>
</evidence>
<evidence type="ECO:0000256" key="1">
    <source>
        <dbReference type="SAM" id="Phobius"/>
    </source>
</evidence>
<feature type="domain" description="FecR N-terminal" evidence="3">
    <location>
        <begin position="23"/>
        <end position="62"/>
    </location>
</feature>
<dbReference type="PIRSF" id="PIRSF018266">
    <property type="entry name" value="FecR"/>
    <property type="match status" value="1"/>
</dbReference>
<dbReference type="EMBL" id="JBHTBU010000001">
    <property type="protein sequence ID" value="MFC7286836.1"/>
    <property type="molecule type" value="Genomic_DNA"/>
</dbReference>
<keyword evidence="1" id="KW-0812">Transmembrane</keyword>
<dbReference type="Pfam" id="PF16220">
    <property type="entry name" value="DUF4880"/>
    <property type="match status" value="1"/>
</dbReference>
<keyword evidence="1" id="KW-0472">Membrane</keyword>
<evidence type="ECO:0000313" key="5">
    <source>
        <dbReference type="Proteomes" id="UP001596542"/>
    </source>
</evidence>
<evidence type="ECO:0000259" key="2">
    <source>
        <dbReference type="Pfam" id="PF04773"/>
    </source>
</evidence>
<dbReference type="InterPro" id="IPR032623">
    <property type="entry name" value="FecR_N"/>
</dbReference>
<reference evidence="5" key="1">
    <citation type="journal article" date="2019" name="Int. J. Syst. Evol. Microbiol.">
        <title>The Global Catalogue of Microorganisms (GCM) 10K type strain sequencing project: providing services to taxonomists for standard genome sequencing and annotation.</title>
        <authorList>
            <consortium name="The Broad Institute Genomics Platform"/>
            <consortium name="The Broad Institute Genome Sequencing Center for Infectious Disease"/>
            <person name="Wu L."/>
            <person name="Ma J."/>
        </authorList>
    </citation>
    <scope>NUCLEOTIDE SEQUENCE [LARGE SCALE GENOMIC DNA]</scope>
    <source>
        <strain evidence="5">KACC 12508</strain>
    </source>
</reference>
<dbReference type="PANTHER" id="PTHR30273:SF2">
    <property type="entry name" value="PROTEIN FECR"/>
    <property type="match status" value="1"/>
</dbReference>
<gene>
    <name evidence="4" type="ORF">ACFQPC_02190</name>
</gene>
<dbReference type="InterPro" id="IPR006860">
    <property type="entry name" value="FecR"/>
</dbReference>
<dbReference type="Proteomes" id="UP001596542">
    <property type="component" value="Unassembled WGS sequence"/>
</dbReference>
<dbReference type="Gene3D" id="2.60.120.1440">
    <property type="match status" value="1"/>
</dbReference>
<comment type="caution">
    <text evidence="4">The sequence shown here is derived from an EMBL/GenBank/DDBJ whole genome shotgun (WGS) entry which is preliminary data.</text>
</comment>
<proteinExistence type="predicted"/>
<dbReference type="PANTHER" id="PTHR30273">
    <property type="entry name" value="PERIPLASMIC SIGNAL SENSOR AND SIGMA FACTOR ACTIVATOR FECR-RELATED"/>
    <property type="match status" value="1"/>
</dbReference>
<keyword evidence="5" id="KW-1185">Reference proteome</keyword>
<evidence type="ECO:0000313" key="4">
    <source>
        <dbReference type="EMBL" id="MFC7286836.1"/>
    </source>
</evidence>
<feature type="domain" description="FecR protein" evidence="2">
    <location>
        <begin position="135"/>
        <end position="226"/>
    </location>
</feature>
<dbReference type="RefSeq" id="WP_382270011.1">
    <property type="nucleotide sequence ID" value="NZ_JBHTBU010000001.1"/>
</dbReference>
<sequence>MSAFNSISDTGAISGTISQAAMDAAIDWMVLFRSGEAGDAEQQRFVGWLAADGQHANAWRKVSGALDASFSSIRAVNQRVPGHGELAGQAILQAGDQQHKASRRKLLSGILAIGAVGAVATYTARNGAMQAMVADLSTGTGERRSFDLPDGSTVMLNACSSADIHFDGRLRMIRLHRGELIANVQADSQRPFIVQTDCGTVRALGTRFLVRQEAGRSFAMVLEHTVEVTARSRQTRVLREGEAAWFDSETVEAQQTGLTGKAAWMDGMLSVNDEPLGEVIAAIRPYRAGFIRISPAAAKLRVLGAFPLDDTDQLLESLAQTLPIRVSQYSRWLVMVDTA</sequence>
<keyword evidence="1" id="KW-1133">Transmembrane helix</keyword>
<dbReference type="Pfam" id="PF04773">
    <property type="entry name" value="FecR"/>
    <property type="match status" value="1"/>
</dbReference>